<proteinExistence type="predicted"/>
<reference evidence="1 2" key="1">
    <citation type="submission" date="2019-09" db="EMBL/GenBank/DDBJ databases">
        <title>Distinct polysaccharide growth profiles of human intestinal Prevotella copri isolates.</title>
        <authorList>
            <person name="Fehlner-Peach H."/>
            <person name="Magnabosco C."/>
            <person name="Raghavan V."/>
            <person name="Scher J.U."/>
            <person name="Tett A."/>
            <person name="Cox L.M."/>
            <person name="Gottsegen C."/>
            <person name="Watters A."/>
            <person name="Wiltshire- Gordon J.D."/>
            <person name="Segata N."/>
            <person name="Bonneau R."/>
            <person name="Littman D.R."/>
        </authorList>
    </citation>
    <scope>NUCLEOTIDE SEQUENCE [LARGE SCALE GENOMIC DNA]</scope>
    <source>
        <strain evidence="2">iAQ1173</strain>
    </source>
</reference>
<dbReference type="Pfam" id="PF20326">
    <property type="entry name" value="DUF6621"/>
    <property type="match status" value="1"/>
</dbReference>
<accession>A0A6A7WDE7</accession>
<evidence type="ECO:0000313" key="2">
    <source>
        <dbReference type="Proteomes" id="UP000384372"/>
    </source>
</evidence>
<gene>
    <name evidence="1" type="ORF">F7D20_10825</name>
</gene>
<keyword evidence="2" id="KW-1185">Reference proteome</keyword>
<dbReference type="EMBL" id="VZAD01000080">
    <property type="protein sequence ID" value="MQP12435.1"/>
    <property type="molecule type" value="Genomic_DNA"/>
</dbReference>
<dbReference type="RefSeq" id="WP_158464040.1">
    <property type="nucleotide sequence ID" value="NZ_VZAD01000080.1"/>
</dbReference>
<dbReference type="InterPro" id="IPR046729">
    <property type="entry name" value="DUF6621"/>
</dbReference>
<name>A0A6A7WDE7_9BACT</name>
<comment type="caution">
    <text evidence="1">The sequence shown here is derived from an EMBL/GenBank/DDBJ whole genome shotgun (WGS) entry which is preliminary data.</text>
</comment>
<dbReference type="AlphaFoldDB" id="A0A6A7WDE7"/>
<protein>
    <submittedName>
        <fullName evidence="1">Uncharacterized protein</fullName>
    </submittedName>
</protein>
<sequence length="201" mass="22919">MNSLNTNNIKWSENVIIADADYIDKVAFDLIVNFERMINRRIQPADMAQWAVCIALDGGLREGEHETQLVLIHSQQSKAMQNFRPSDYEKELNAQAFKDPRLGEFVISSYPTEEKMVGKDDFLVDVTRTVCNAKEVKRVMIVPNSEEGDAYDQLRDMLRKVDDEKRVTLFAMQPLPGGNFRQEILGYSLMNALGISANEIK</sequence>
<dbReference type="Proteomes" id="UP000384372">
    <property type="component" value="Unassembled WGS sequence"/>
</dbReference>
<evidence type="ECO:0000313" key="1">
    <source>
        <dbReference type="EMBL" id="MQP12435.1"/>
    </source>
</evidence>
<dbReference type="OrthoDB" id="1043421at2"/>
<organism evidence="1 2">
    <name type="scientific">Segatella copri</name>
    <dbReference type="NCBI Taxonomy" id="165179"/>
    <lineage>
        <taxon>Bacteria</taxon>
        <taxon>Pseudomonadati</taxon>
        <taxon>Bacteroidota</taxon>
        <taxon>Bacteroidia</taxon>
        <taxon>Bacteroidales</taxon>
        <taxon>Prevotellaceae</taxon>
        <taxon>Segatella</taxon>
    </lineage>
</organism>